<feature type="compositionally biased region" description="Basic and acidic residues" evidence="9">
    <location>
        <begin position="1797"/>
        <end position="1808"/>
    </location>
</feature>
<keyword evidence="3" id="KW-0479">Metal-binding</keyword>
<feature type="compositionally biased region" description="Basic and acidic residues" evidence="9">
    <location>
        <begin position="1503"/>
        <end position="1526"/>
    </location>
</feature>
<accession>A0AAV4P5C5</accession>
<dbReference type="GO" id="GO:0071797">
    <property type="term" value="C:LUBAC complex"/>
    <property type="evidence" value="ECO:0007669"/>
    <property type="project" value="InterPro"/>
</dbReference>
<evidence type="ECO:0000256" key="1">
    <source>
        <dbReference type="ARBA" id="ARBA00008278"/>
    </source>
</evidence>
<feature type="compositionally biased region" description="Basic and acidic residues" evidence="9">
    <location>
        <begin position="1373"/>
        <end position="1412"/>
    </location>
</feature>
<dbReference type="InterPro" id="IPR013083">
    <property type="entry name" value="Znf_RING/FYVE/PHD"/>
</dbReference>
<dbReference type="PROSITE" id="PS01358">
    <property type="entry name" value="ZF_RANBP2_1"/>
    <property type="match status" value="1"/>
</dbReference>
<feature type="compositionally biased region" description="Basic and acidic residues" evidence="9">
    <location>
        <begin position="654"/>
        <end position="673"/>
    </location>
</feature>
<reference evidence="12 13" key="1">
    <citation type="submission" date="2021-06" db="EMBL/GenBank/DDBJ databases">
        <title>Caerostris darwini draft genome.</title>
        <authorList>
            <person name="Kono N."/>
            <person name="Arakawa K."/>
        </authorList>
    </citation>
    <scope>NUCLEOTIDE SEQUENCE [LARGE SCALE GENOMIC DNA]</scope>
</reference>
<dbReference type="Gene3D" id="1.10.8.10">
    <property type="entry name" value="DNA helicase RuvA subunit, C-terminal domain"/>
    <property type="match status" value="1"/>
</dbReference>
<evidence type="ECO:0000259" key="11">
    <source>
        <dbReference type="PROSITE" id="PS51873"/>
    </source>
</evidence>
<feature type="compositionally biased region" description="Polar residues" evidence="9">
    <location>
        <begin position="1413"/>
        <end position="1429"/>
    </location>
</feature>
<feature type="compositionally biased region" description="Basic and acidic residues" evidence="9">
    <location>
        <begin position="1896"/>
        <end position="1910"/>
    </location>
</feature>
<feature type="compositionally biased region" description="Low complexity" evidence="9">
    <location>
        <begin position="2069"/>
        <end position="2105"/>
    </location>
</feature>
<dbReference type="GO" id="GO:0036435">
    <property type="term" value="F:K48-linked polyubiquitin modification-dependent protein binding"/>
    <property type="evidence" value="ECO:0007669"/>
    <property type="project" value="TreeGrafter"/>
</dbReference>
<feature type="compositionally biased region" description="Low complexity" evidence="9">
    <location>
        <begin position="2025"/>
        <end position="2039"/>
    </location>
</feature>
<dbReference type="InterPro" id="IPR047540">
    <property type="entry name" value="BRcat_RBR_RNF31-like"/>
</dbReference>
<dbReference type="PROSITE" id="PS51873">
    <property type="entry name" value="TRIAD"/>
    <property type="match status" value="1"/>
</dbReference>
<dbReference type="GO" id="GO:0008270">
    <property type="term" value="F:zinc ion binding"/>
    <property type="evidence" value="ECO:0007669"/>
    <property type="project" value="UniProtKB-KW"/>
</dbReference>
<feature type="compositionally biased region" description="Polar residues" evidence="9">
    <location>
        <begin position="778"/>
        <end position="797"/>
    </location>
</feature>
<feature type="compositionally biased region" description="Polar residues" evidence="9">
    <location>
        <begin position="1989"/>
        <end position="2000"/>
    </location>
</feature>
<dbReference type="GO" id="GO:1990450">
    <property type="term" value="F:linear polyubiquitin binding"/>
    <property type="evidence" value="ECO:0007669"/>
    <property type="project" value="TreeGrafter"/>
</dbReference>
<evidence type="ECO:0000313" key="13">
    <source>
        <dbReference type="Proteomes" id="UP001054837"/>
    </source>
</evidence>
<comment type="caution">
    <text evidence="12">The sequence shown here is derived from an EMBL/GenBank/DDBJ whole genome shotgun (WGS) entry which is preliminary data.</text>
</comment>
<feature type="compositionally biased region" description="Low complexity" evidence="9">
    <location>
        <begin position="752"/>
        <end position="763"/>
    </location>
</feature>
<feature type="domain" description="RING-type" evidence="11">
    <location>
        <begin position="2421"/>
        <end position="2655"/>
    </location>
</feature>
<gene>
    <name evidence="12" type="primary">Rnf31</name>
    <name evidence="12" type="ORF">CDAR_4771</name>
</gene>
<feature type="compositionally biased region" description="Polar residues" evidence="9">
    <location>
        <begin position="1822"/>
        <end position="1834"/>
    </location>
</feature>
<feature type="compositionally biased region" description="Polar residues" evidence="9">
    <location>
        <begin position="2181"/>
        <end position="2191"/>
    </location>
</feature>
<dbReference type="Gene3D" id="3.30.40.10">
    <property type="entry name" value="Zinc/RING finger domain, C3HC4 (zinc finger)"/>
    <property type="match status" value="1"/>
</dbReference>
<comment type="similarity">
    <text evidence="1">Belongs to the RBR family.</text>
</comment>
<evidence type="ECO:0000313" key="12">
    <source>
        <dbReference type="EMBL" id="GIX91703.1"/>
    </source>
</evidence>
<feature type="region of interest" description="Disordered" evidence="9">
    <location>
        <begin position="256"/>
        <end position="290"/>
    </location>
</feature>
<dbReference type="Pfam" id="PF16678">
    <property type="entry name" value="UBA_HOIP"/>
    <property type="match status" value="1"/>
</dbReference>
<dbReference type="PROSITE" id="PS50089">
    <property type="entry name" value="ZF_RING_2"/>
    <property type="match status" value="1"/>
</dbReference>
<dbReference type="InterPro" id="IPR047543">
    <property type="entry name" value="Bbox1_RNF31-like"/>
</dbReference>
<feature type="compositionally biased region" description="Polar residues" evidence="9">
    <location>
        <begin position="332"/>
        <end position="344"/>
    </location>
</feature>
<feature type="compositionally biased region" description="Basic and acidic residues" evidence="9">
    <location>
        <begin position="569"/>
        <end position="587"/>
    </location>
</feature>
<dbReference type="GO" id="GO:0070530">
    <property type="term" value="F:K63-linked polyubiquitin modification-dependent protein binding"/>
    <property type="evidence" value="ECO:0007669"/>
    <property type="project" value="TreeGrafter"/>
</dbReference>
<dbReference type="PANTHER" id="PTHR16004:SF2">
    <property type="entry name" value="E3 UBIQUITIN-PROTEIN LIGASE LUBEL"/>
    <property type="match status" value="1"/>
</dbReference>
<feature type="region of interest" description="Disordered" evidence="9">
    <location>
        <begin position="629"/>
        <end position="824"/>
    </location>
</feature>
<feature type="region of interest" description="Disordered" evidence="9">
    <location>
        <begin position="332"/>
        <end position="372"/>
    </location>
</feature>
<dbReference type="InterPro" id="IPR002867">
    <property type="entry name" value="IBR_dom"/>
</dbReference>
<feature type="compositionally biased region" description="Polar residues" evidence="9">
    <location>
        <begin position="2008"/>
        <end position="2019"/>
    </location>
</feature>
<dbReference type="GO" id="GO:0061630">
    <property type="term" value="F:ubiquitin protein ligase activity"/>
    <property type="evidence" value="ECO:0007669"/>
    <property type="project" value="TreeGrafter"/>
</dbReference>
<feature type="compositionally biased region" description="Polar residues" evidence="9">
    <location>
        <begin position="272"/>
        <end position="283"/>
    </location>
</feature>
<evidence type="ECO:0000256" key="4">
    <source>
        <dbReference type="ARBA" id="ARBA00022737"/>
    </source>
</evidence>
<evidence type="ECO:0000256" key="7">
    <source>
        <dbReference type="ARBA" id="ARBA00022833"/>
    </source>
</evidence>
<keyword evidence="5 8" id="KW-0863">Zinc-finger</keyword>
<feature type="compositionally biased region" description="Basic and acidic residues" evidence="9">
    <location>
        <begin position="1320"/>
        <end position="1342"/>
    </location>
</feature>
<name>A0AAV4P5C5_9ARAC</name>
<dbReference type="InterPro" id="IPR044066">
    <property type="entry name" value="TRIAD_supradom"/>
</dbReference>
<feature type="compositionally biased region" description="Low complexity" evidence="9">
    <location>
        <begin position="1951"/>
        <end position="1964"/>
    </location>
</feature>
<dbReference type="InterPro" id="IPR041031">
    <property type="entry name" value="RNF31_C"/>
</dbReference>
<feature type="region of interest" description="Disordered" evidence="9">
    <location>
        <begin position="1240"/>
        <end position="1272"/>
    </location>
</feature>
<feature type="compositionally biased region" description="Basic and acidic residues" evidence="9">
    <location>
        <begin position="768"/>
        <end position="777"/>
    </location>
</feature>
<feature type="region of interest" description="Disordered" evidence="9">
    <location>
        <begin position="1316"/>
        <end position="1585"/>
    </location>
</feature>
<dbReference type="CDD" id="cd20351">
    <property type="entry name" value="Rcat_RBR_HOIP"/>
    <property type="match status" value="1"/>
</dbReference>
<protein>
    <submittedName>
        <fullName evidence="12">E3 ubiquitin-protein ligase RNF31</fullName>
    </submittedName>
</protein>
<feature type="region of interest" description="Disordered" evidence="9">
    <location>
        <begin position="1652"/>
        <end position="1847"/>
    </location>
</feature>
<dbReference type="Pfam" id="PF18091">
    <property type="entry name" value="E3_UbLigase_RBR"/>
    <property type="match status" value="1"/>
</dbReference>
<keyword evidence="4" id="KW-0677">Repeat</keyword>
<feature type="region of interest" description="Disordered" evidence="9">
    <location>
        <begin position="409"/>
        <end position="597"/>
    </location>
</feature>
<dbReference type="SMART" id="SM00547">
    <property type="entry name" value="ZnF_RBZ"/>
    <property type="match status" value="1"/>
</dbReference>
<feature type="compositionally biased region" description="Basic and acidic residues" evidence="9">
    <location>
        <begin position="1726"/>
        <end position="1738"/>
    </location>
</feature>
<feature type="compositionally biased region" description="Low complexity" evidence="9">
    <location>
        <begin position="441"/>
        <end position="458"/>
    </location>
</feature>
<feature type="domain" description="RING-type" evidence="10">
    <location>
        <begin position="2425"/>
        <end position="2474"/>
    </location>
</feature>
<evidence type="ECO:0000259" key="10">
    <source>
        <dbReference type="PROSITE" id="PS50089"/>
    </source>
</evidence>
<feature type="compositionally biased region" description="Polar residues" evidence="9">
    <location>
        <begin position="1932"/>
        <end position="1949"/>
    </location>
</feature>
<dbReference type="InterPro" id="IPR032065">
    <property type="entry name" value="RNF31-UBA"/>
</dbReference>
<evidence type="ECO:0000256" key="9">
    <source>
        <dbReference type="SAM" id="MobiDB-lite"/>
    </source>
</evidence>
<feature type="compositionally biased region" description="Basic and acidic residues" evidence="9">
    <location>
        <begin position="1430"/>
        <end position="1443"/>
    </location>
</feature>
<feature type="region of interest" description="Disordered" evidence="9">
    <location>
        <begin position="1132"/>
        <end position="1163"/>
    </location>
</feature>
<dbReference type="InterPro" id="IPR026254">
    <property type="entry name" value="RNF31-like"/>
</dbReference>
<dbReference type="Proteomes" id="UP001054837">
    <property type="component" value="Unassembled WGS sequence"/>
</dbReference>
<feature type="compositionally biased region" description="Basic and acidic residues" evidence="9">
    <location>
        <begin position="1694"/>
        <end position="1709"/>
    </location>
</feature>
<organism evidence="12 13">
    <name type="scientific">Caerostris darwini</name>
    <dbReference type="NCBI Taxonomy" id="1538125"/>
    <lineage>
        <taxon>Eukaryota</taxon>
        <taxon>Metazoa</taxon>
        <taxon>Ecdysozoa</taxon>
        <taxon>Arthropoda</taxon>
        <taxon>Chelicerata</taxon>
        <taxon>Arachnida</taxon>
        <taxon>Araneae</taxon>
        <taxon>Araneomorphae</taxon>
        <taxon>Entelegynae</taxon>
        <taxon>Araneoidea</taxon>
        <taxon>Araneidae</taxon>
        <taxon>Caerostris</taxon>
    </lineage>
</organism>
<dbReference type="InterPro" id="IPR001841">
    <property type="entry name" value="Znf_RING"/>
</dbReference>
<proteinExistence type="inferred from homology"/>
<feature type="compositionally biased region" description="Basic and acidic residues" evidence="9">
    <location>
        <begin position="524"/>
        <end position="533"/>
    </location>
</feature>
<dbReference type="SMART" id="SM00647">
    <property type="entry name" value="IBR"/>
    <property type="match status" value="1"/>
</dbReference>
<feature type="compositionally biased region" description="Polar residues" evidence="9">
    <location>
        <begin position="1533"/>
        <end position="1565"/>
    </location>
</feature>
<feature type="compositionally biased region" description="Polar residues" evidence="9">
    <location>
        <begin position="2156"/>
        <end position="2173"/>
    </location>
</feature>
<keyword evidence="2" id="KW-0808">Transferase</keyword>
<feature type="region of interest" description="Disordered" evidence="9">
    <location>
        <begin position="2339"/>
        <end position="2362"/>
    </location>
</feature>
<sequence>MTTMMLGKVEARPANRPRDGRHCDLCGCSQPAVRCDKCGCQIFCLSCDDMYHRHPKRRFHLRKAVDPTPPIPQARPVLPMKIANIPTSPGDPSKMPLPPPRKKKPAKSFFDTFRRRSPSSDNSPPLPKKEYSWTDRLGNIKKFMSNRPLPPLPTSNGASESDFKENSQSSKSDLSFIHKRVDEKPPQLPQRSLKPNEFVGSGQGKENLPGQIPGHIGTDGRNGTLDPSHMNNMQDFNRDIENQWNNNIMDNRQINTLNRQFPPGGPGFPPNNMHQSASATDLQNLPGMDGPPGMPPMHYPHYPMNPHLPPHYPYPMYPPQFPNYPQYFGNSFANLSSQPTTTDGDFSDHSEASSRQHSGRKYPFRKRAKRSQSVMVDRMAFPGQFYPFGPFPPGYGPGPWGAPYPMEAPPSPASSVRSLNRMGRTRRRKKLTSEDDDEEFSMSSSPMSRPKSSSSERPLPAQKSGAKPAKSSSEEEESDEEDKKDTNRTYRKDRTLKRDSDPRRLPSPLPKSPQSAHKKTPKHKDRDTLKQSDAEYVQMNLAQMERGPSRESNRSRYSDAEDAPASPARMDRRSSRDSNADPTEKDPGASVWTPPSSWQCNHCTFINPAGNRICQVCCKTATADETALVTSRPASASASSRKRSVSSEKSCSSPEKRAEGEEDEGAKKDHQDMEVLNSALDEAEKEISRGLEELMKLKEDFKASKSTEKSTSSSPPRKPPTIPEASTSKPVYKSTGKMRTSILDKIIPPNKQTTTSTSSETQTGPNSKTDRIIEARRPSTSSTTSDAYNSPTAQSPQLDRMNRRRSSPKGAISKSNVRKDMSCQTQTDDLMDYYDRKKAEEENFMGGYGPRYGDRMDTVASPTQVMYDRGYGMMQRSHSRASLFTGRLNDFGPMEYGFGGKPMYRSVSRSSLTGDYPEGRHSEFQNLRKPDYYLSMEELVERRRQDSIRAQGLELVRMIREAEQQGFTADDIQVALNNCGKQNPLEWLQENWKIMVDNVISLSTSYANDKKENDIGTVSENEAREALRLHKGHIWASVTECVETRQRKFLALKARGKFSSKDITDALTSSQGDVEMAYAKLTKSTSKPFLMRIWGAGEGAQNKDGAITKSTECLKNPVELYRKNYVDVDDVQSDELWDEDEEDVEWDDDYDEQDDEDEHEEDLNLQTCREDGFVPTDVTTPDSDRSDYCDAFGSNTLERNMSSPGSDTFVVVPDTKKEKKSNGLLSKLAALRKEDKGSKTFNSKFYDDEMESSSDIQTKVEDNQSPEDQQKSYNPISVIKNTISAIRESVSGSSKNEKRLPCAAPEKRTIIVRDQIGQESLHEDNNSASEKSDTVKVPKEDFPIEENSSPHSTKENGAIPKHSNAKNTASNIEKVEKLEAQVKPLELKVTTKDKSPARNIPEKSKSLEKNPEDNGSSLAQTSKSKSTDSTIEKTPKDDIKSIDVKNNASQQQNLTSKFKEPEPRTLEKNVTDQKQNSSPEIDEAQALNKSKDKNLSSNLILELNDKNKNSSLKINEERSISEDLSEHPPVFSSVKNNEAFQSKIQEPLKQNKNAMTKDSNSDDTGSTSKIKKKESSLKLNDETIVIDQKPENKNISKIENGELPDRIDVISHDNKQPLNSNKDPISNNSILTNEIHSNSELNKLNSVIQSKEETIYDHPAPLNVMESKNENAKEKSKKSLITEKSNTDNLKQSIQKDDTINDPNSKETIQEESLQSEKISNTKLIPQEKESGKPESIKKQYGAQVEQSENKHHDNKIISAKEKSKTEPESSLPKPFGSNKVYPDSINNIRQNASSLKDIDEKEIKSSSKESNIQSETKEPIPSTSKTNNTVKQSTSDKTENQIILPNLNSNVNEVLSEIPKDINSKNETVNIGKANATKSSDTTSSDLDKTNSSAEKADPAKMLINKEHTSLTNKEQTAPIIVNKKLKSPEKQISSSTEETVKQQQDIKSSNEIEVSSAASVSQSEEKLTSNDASSTATSSQPEEKLPSNDTSSSATSLQPKGKRPSNDVSSVATTSLSEGKHPSNNASNEASALNSNNIVAKDTNESLSSLSSEKKSPTKVTKKKVKVLNITNSTSESVSSNISSPTLVDSNASATSSETSASHAVDETISSSALEANKTDTIESLAILKSASPLSEINESLTDSKSQSSREKINTSVTDTDTPNPPISNETAEIRETESISASSTQNIKHISESNSASTSESGSAMTSETASKLHSNLTSQKSEDIISNSSSSSIDEANHTIDSKKEQTVDTKSSPVFDKEASSSEEEEEDSESSEDDQSNSLEPPSPVEALRNRFEGLMDGNRNATIGPIRPQSPYRRMSFRSTKAAIALERTRDTSVEKPWFSTKPVNEQKKPPPKRSIKQQLEIDRKVRKLVADRKVRTYRKAEVVVQLMDMNFDEEEALQAANECSTLEQAISFLQQECLLCTGHYPVSGMVSMIHCPHKACRECIRAYFTVQIRDRNIMELLCPFCNEPDIFDDDIAQDYFNHLDIMLKKLVDPEIHELFQRKLRDRVLMRDPSFRWCSQCSSGFIAMENLTRLVCPDCNAVMCASCRRPWEREHQGISCEAFAALKGATDPEAQAAGLAKLLTEDGIDCPMCHFRYALAKGGCMHFRCTQCQHDFCSGCSRPFKMGQKCGVSDFCGKLGLHAHHPRNCLFYLRDKEPQDLQRLLDLSGVKYDRDPPEGMDVKRTCQVMEQKETTDGMVDDCCGKEVEEGFAGLCRIHYVEYLGQLVNKNKVDPIQIFEIDDLELVLRRANIRLPYKRYRETDAQHREKLVALIEEELPLDKMDGS</sequence>
<dbReference type="SUPFAM" id="SSF57850">
    <property type="entry name" value="RING/U-box"/>
    <property type="match status" value="3"/>
</dbReference>
<feature type="compositionally biased region" description="Polar residues" evidence="9">
    <location>
        <begin position="1444"/>
        <end position="1456"/>
    </location>
</feature>
<feature type="compositionally biased region" description="Low complexity" evidence="9">
    <location>
        <begin position="2228"/>
        <end position="2238"/>
    </location>
</feature>
<feature type="compositionally biased region" description="Polar residues" evidence="9">
    <location>
        <begin position="1785"/>
        <end position="1795"/>
    </location>
</feature>
<evidence type="ECO:0000256" key="6">
    <source>
        <dbReference type="ARBA" id="ARBA00022786"/>
    </source>
</evidence>
<dbReference type="InterPro" id="IPR047542">
    <property type="entry name" value="Rcat_RBR_RNF31-like"/>
</dbReference>
<feature type="compositionally biased region" description="Polar residues" evidence="9">
    <location>
        <begin position="2134"/>
        <end position="2149"/>
    </location>
</feature>
<evidence type="ECO:0000256" key="8">
    <source>
        <dbReference type="PROSITE-ProRule" id="PRU00175"/>
    </source>
</evidence>
<feature type="compositionally biased region" description="Low complexity" evidence="9">
    <location>
        <begin position="1874"/>
        <end position="1894"/>
    </location>
</feature>
<dbReference type="Pfam" id="PF22191">
    <property type="entry name" value="IBR_1"/>
    <property type="match status" value="1"/>
</dbReference>
<feature type="compositionally biased region" description="Basic and acidic residues" evidence="9">
    <location>
        <begin position="685"/>
        <end position="708"/>
    </location>
</feature>
<feature type="compositionally biased region" description="Basic and acidic residues" evidence="9">
    <location>
        <begin position="1748"/>
        <end position="1768"/>
    </location>
</feature>
<feature type="compositionally biased region" description="Low complexity" evidence="9">
    <location>
        <begin position="2195"/>
        <end position="2213"/>
    </location>
</feature>
<evidence type="ECO:0000256" key="5">
    <source>
        <dbReference type="ARBA" id="ARBA00022771"/>
    </source>
</evidence>
<feature type="region of interest" description="Disordered" evidence="9">
    <location>
        <begin position="1860"/>
        <end position="2291"/>
    </location>
</feature>
<dbReference type="CDD" id="cd19815">
    <property type="entry name" value="Bbox1_HOIP"/>
    <property type="match status" value="1"/>
</dbReference>
<feature type="region of interest" description="Disordered" evidence="9">
    <location>
        <begin position="82"/>
        <end position="234"/>
    </location>
</feature>
<feature type="compositionally biased region" description="Basic and acidic residues" evidence="9">
    <location>
        <begin position="547"/>
        <end position="559"/>
    </location>
</feature>
<keyword evidence="13" id="KW-1185">Reference proteome</keyword>
<dbReference type="Gene3D" id="6.10.140.1100">
    <property type="match status" value="1"/>
</dbReference>
<keyword evidence="6" id="KW-0833">Ubl conjugation pathway</keyword>
<feature type="compositionally biased region" description="Acidic residues" evidence="9">
    <location>
        <begin position="2266"/>
        <end position="2281"/>
    </location>
</feature>
<feature type="compositionally biased region" description="Basic residues" evidence="9">
    <location>
        <begin position="357"/>
        <end position="370"/>
    </location>
</feature>
<feature type="compositionally biased region" description="Basic and acidic residues" evidence="9">
    <location>
        <begin position="481"/>
        <end position="504"/>
    </location>
</feature>
<dbReference type="Pfam" id="PF01485">
    <property type="entry name" value="IBR"/>
    <property type="match status" value="1"/>
</dbReference>
<dbReference type="InterPro" id="IPR001876">
    <property type="entry name" value="Znf_RanBP2"/>
</dbReference>
<dbReference type="CDD" id="cd20337">
    <property type="entry name" value="BRcat_RBR_HOIP"/>
    <property type="match status" value="1"/>
</dbReference>
<feature type="compositionally biased region" description="Basic and acidic residues" evidence="9">
    <location>
        <begin position="1457"/>
        <end position="1471"/>
    </location>
</feature>
<feature type="compositionally biased region" description="Polar residues" evidence="9">
    <location>
        <begin position="1710"/>
        <end position="1724"/>
    </location>
</feature>
<keyword evidence="7" id="KW-0862">Zinc</keyword>
<evidence type="ECO:0000256" key="2">
    <source>
        <dbReference type="ARBA" id="ARBA00022679"/>
    </source>
</evidence>
<dbReference type="PANTHER" id="PTHR16004">
    <property type="entry name" value="RING FINGER PROTEIN 31-RELATED"/>
    <property type="match status" value="1"/>
</dbReference>
<evidence type="ECO:0000256" key="3">
    <source>
        <dbReference type="ARBA" id="ARBA00022723"/>
    </source>
</evidence>
<feature type="compositionally biased region" description="Polar residues" evidence="9">
    <location>
        <begin position="1682"/>
        <end position="1693"/>
    </location>
</feature>
<dbReference type="GO" id="GO:0097039">
    <property type="term" value="P:protein linear polyubiquitination"/>
    <property type="evidence" value="ECO:0007669"/>
    <property type="project" value="TreeGrafter"/>
</dbReference>
<dbReference type="EMBL" id="BPLQ01002337">
    <property type="protein sequence ID" value="GIX91703.1"/>
    <property type="molecule type" value="Genomic_DNA"/>
</dbReference>
<feature type="compositionally biased region" description="Basic and acidic residues" evidence="9">
    <location>
        <begin position="2239"/>
        <end position="2252"/>
    </location>
</feature>